<reference evidence="3 4" key="1">
    <citation type="submission" date="2020-06" db="EMBL/GenBank/DDBJ databases">
        <authorList>
            <person name="Li R."/>
            <person name="Bekaert M."/>
        </authorList>
    </citation>
    <scope>NUCLEOTIDE SEQUENCE [LARGE SCALE GENOMIC DNA]</scope>
    <source>
        <strain evidence="4">wild</strain>
    </source>
</reference>
<keyword evidence="2" id="KW-0812">Transmembrane</keyword>
<name>A0A6J8ASZ4_MYTCO</name>
<gene>
    <name evidence="3" type="ORF">MCOR_11019</name>
</gene>
<feature type="compositionally biased region" description="Basic residues" evidence="1">
    <location>
        <begin position="239"/>
        <end position="248"/>
    </location>
</feature>
<dbReference type="AlphaFoldDB" id="A0A6J8ASZ4"/>
<protein>
    <submittedName>
        <fullName evidence="3">Uncharacterized protein</fullName>
    </submittedName>
</protein>
<keyword evidence="2" id="KW-1133">Transmembrane helix</keyword>
<keyword evidence="2" id="KW-0472">Membrane</keyword>
<keyword evidence="4" id="KW-1185">Reference proteome</keyword>
<accession>A0A6J8ASZ4</accession>
<dbReference type="Proteomes" id="UP000507470">
    <property type="component" value="Unassembled WGS sequence"/>
</dbReference>
<feature type="region of interest" description="Disordered" evidence="1">
    <location>
        <begin position="227"/>
        <end position="265"/>
    </location>
</feature>
<proteinExistence type="predicted"/>
<feature type="compositionally biased region" description="Basic and acidic residues" evidence="1">
    <location>
        <begin position="227"/>
        <end position="236"/>
    </location>
</feature>
<dbReference type="OrthoDB" id="6134415at2759"/>
<evidence type="ECO:0000256" key="1">
    <source>
        <dbReference type="SAM" id="MobiDB-lite"/>
    </source>
</evidence>
<sequence>MATDNISRGLLKLFSTFSFQCGDTACTWPKETCNRDREPFTVCNGASTMTYLQSNFDEHFKSLCRNFTEEIQPTNSNSYAYLFYGSITLNIGLLLLTMCLIICFVRMNRQKHITSKQTESENQVKKPGNSSTMYLNSEEKTWNNMHPSGRQLIHIGTSQASESLIHIIATKTHKAKHFGGSESLDNTVAAGVAQLNGGRKYAVDITENHGLSPGKVAVAKSIKLGEKAKRNGEKTKLPAVKRKRKSKKSNSFLNTVKISPLKPSG</sequence>
<evidence type="ECO:0000313" key="4">
    <source>
        <dbReference type="Proteomes" id="UP000507470"/>
    </source>
</evidence>
<dbReference type="EMBL" id="CACVKT020001887">
    <property type="protein sequence ID" value="CAC5373177.1"/>
    <property type="molecule type" value="Genomic_DNA"/>
</dbReference>
<feature type="transmembrane region" description="Helical" evidence="2">
    <location>
        <begin position="81"/>
        <end position="105"/>
    </location>
</feature>
<evidence type="ECO:0000256" key="2">
    <source>
        <dbReference type="SAM" id="Phobius"/>
    </source>
</evidence>
<evidence type="ECO:0000313" key="3">
    <source>
        <dbReference type="EMBL" id="CAC5373177.1"/>
    </source>
</evidence>
<organism evidence="3 4">
    <name type="scientific">Mytilus coruscus</name>
    <name type="common">Sea mussel</name>
    <dbReference type="NCBI Taxonomy" id="42192"/>
    <lineage>
        <taxon>Eukaryota</taxon>
        <taxon>Metazoa</taxon>
        <taxon>Spiralia</taxon>
        <taxon>Lophotrochozoa</taxon>
        <taxon>Mollusca</taxon>
        <taxon>Bivalvia</taxon>
        <taxon>Autobranchia</taxon>
        <taxon>Pteriomorphia</taxon>
        <taxon>Mytilida</taxon>
        <taxon>Mytiloidea</taxon>
        <taxon>Mytilidae</taxon>
        <taxon>Mytilinae</taxon>
        <taxon>Mytilus</taxon>
    </lineage>
</organism>